<name>A0A2P7QG46_9SPHN</name>
<dbReference type="Gene3D" id="1.10.101.10">
    <property type="entry name" value="PGBD-like superfamily/PGBD"/>
    <property type="match status" value="1"/>
</dbReference>
<dbReference type="OrthoDB" id="9799970at2"/>
<dbReference type="InterPro" id="IPR036366">
    <property type="entry name" value="PGBDSf"/>
</dbReference>
<protein>
    <submittedName>
        <fullName evidence="3">Peptidoglycan-binding protein</fullName>
    </submittedName>
</protein>
<dbReference type="SUPFAM" id="SSF55166">
    <property type="entry name" value="Hedgehog/DD-peptidase"/>
    <property type="match status" value="1"/>
</dbReference>
<evidence type="ECO:0000256" key="1">
    <source>
        <dbReference type="SAM" id="MobiDB-lite"/>
    </source>
</evidence>
<dbReference type="AlphaFoldDB" id="A0A2P7QG46"/>
<dbReference type="Pfam" id="PF13539">
    <property type="entry name" value="Peptidase_M15_4"/>
    <property type="match status" value="1"/>
</dbReference>
<keyword evidence="4" id="KW-1185">Reference proteome</keyword>
<organism evidence="3 4">
    <name type="scientific">Allosphingosinicella deserti</name>
    <dbReference type="NCBI Taxonomy" id="2116704"/>
    <lineage>
        <taxon>Bacteria</taxon>
        <taxon>Pseudomonadati</taxon>
        <taxon>Pseudomonadota</taxon>
        <taxon>Alphaproteobacteria</taxon>
        <taxon>Sphingomonadales</taxon>
        <taxon>Sphingomonadaceae</taxon>
        <taxon>Allosphingosinicella</taxon>
    </lineage>
</organism>
<dbReference type="Proteomes" id="UP000241167">
    <property type="component" value="Unassembled WGS sequence"/>
</dbReference>
<dbReference type="InterPro" id="IPR009045">
    <property type="entry name" value="Zn_M74/Hedgehog-like"/>
</dbReference>
<gene>
    <name evidence="3" type="ORF">C7I55_24220</name>
</gene>
<dbReference type="Gene3D" id="3.30.1380.10">
    <property type="match status" value="1"/>
</dbReference>
<dbReference type="GO" id="GO:0008233">
    <property type="term" value="F:peptidase activity"/>
    <property type="evidence" value="ECO:0007669"/>
    <property type="project" value="InterPro"/>
</dbReference>
<dbReference type="EMBL" id="PXYI01000011">
    <property type="protein sequence ID" value="PSJ36933.1"/>
    <property type="molecule type" value="Genomic_DNA"/>
</dbReference>
<dbReference type="InterPro" id="IPR036365">
    <property type="entry name" value="PGBD-like_sf"/>
</dbReference>
<feature type="domain" description="Peptidase M15C" evidence="2">
    <location>
        <begin position="242"/>
        <end position="303"/>
    </location>
</feature>
<evidence type="ECO:0000259" key="2">
    <source>
        <dbReference type="Pfam" id="PF13539"/>
    </source>
</evidence>
<accession>A0A2P7QG46</accession>
<feature type="region of interest" description="Disordered" evidence="1">
    <location>
        <begin position="100"/>
        <end position="130"/>
    </location>
</feature>
<reference evidence="3 4" key="1">
    <citation type="submission" date="2018-03" db="EMBL/GenBank/DDBJ databases">
        <title>The draft genome of Sphingosinicella sp. GL-C-18.</title>
        <authorList>
            <person name="Liu L."/>
            <person name="Li L."/>
            <person name="Liang L."/>
            <person name="Zhang X."/>
            <person name="Wang T."/>
        </authorList>
    </citation>
    <scope>NUCLEOTIDE SEQUENCE [LARGE SCALE GENOMIC DNA]</scope>
    <source>
        <strain evidence="3 4">GL-C-18</strain>
    </source>
</reference>
<evidence type="ECO:0000313" key="3">
    <source>
        <dbReference type="EMBL" id="PSJ36933.1"/>
    </source>
</evidence>
<dbReference type="SUPFAM" id="SSF47090">
    <property type="entry name" value="PGBD-like"/>
    <property type="match status" value="1"/>
</dbReference>
<comment type="caution">
    <text evidence="3">The sequence shown here is derived from an EMBL/GenBank/DDBJ whole genome shotgun (WGS) entry which is preliminary data.</text>
</comment>
<dbReference type="InterPro" id="IPR039561">
    <property type="entry name" value="Peptidase_M15C"/>
</dbReference>
<proteinExistence type="predicted"/>
<sequence length="314" mass="33496">MTAALRCSVGINGVNERSDTIAVQTLLTRAGMRLGLVDGRCGPRTISAIIHYQNGFLRHPDGLVEPNATTWRHLTGQVGGQGLPGSTPIRYVTPVRTPVRTGWSPATSAGPESPPPTHSAASPLPASAPAPIPANNSISYTTLLPKPARNTINKGLHSPSNRVLLEKFGSPRETYSQNDQPITNERLKRMLVTESVGPFRATGLRPAVQSLRQVMSDVQAAVPTLYNAISSAGMTVCRLQRGSSTAISNHSWGTAIDLKIGGRLDPRGDSKVQHGLLLLAPFFNARGWYWGAGFGVEDGMHFECSTSLIASFAS</sequence>
<evidence type="ECO:0000313" key="4">
    <source>
        <dbReference type="Proteomes" id="UP000241167"/>
    </source>
</evidence>